<name>A0A852TR67_9ACTN</name>
<dbReference type="EMBL" id="JACCCC010000001">
    <property type="protein sequence ID" value="NYE45322.1"/>
    <property type="molecule type" value="Genomic_DNA"/>
</dbReference>
<evidence type="ECO:0000256" key="3">
    <source>
        <dbReference type="ARBA" id="ARBA00022475"/>
    </source>
</evidence>
<dbReference type="RefSeq" id="WP_179641564.1">
    <property type="nucleotide sequence ID" value="NZ_BAAAYY010000011.1"/>
</dbReference>
<keyword evidence="6 7" id="KW-0472">Membrane</keyword>
<evidence type="ECO:0000256" key="2">
    <source>
        <dbReference type="ARBA" id="ARBA00006228"/>
    </source>
</evidence>
<feature type="transmembrane region" description="Helical" evidence="7">
    <location>
        <begin position="21"/>
        <end position="38"/>
    </location>
</feature>
<comment type="similarity">
    <text evidence="2">Belongs to the CPA3 antiporters (TC 2.A.63) subunit E family.</text>
</comment>
<gene>
    <name evidence="8" type="ORF">HDA32_000442</name>
</gene>
<dbReference type="PANTHER" id="PTHR34584:SF1">
    <property type="entry name" value="NA(+)_H(+) ANTIPORTER SUBUNIT E1"/>
    <property type="match status" value="1"/>
</dbReference>
<comment type="caution">
    <text evidence="8">The sequence shown here is derived from an EMBL/GenBank/DDBJ whole genome shotgun (WGS) entry which is preliminary data.</text>
</comment>
<evidence type="ECO:0000256" key="5">
    <source>
        <dbReference type="ARBA" id="ARBA00022989"/>
    </source>
</evidence>
<dbReference type="PANTHER" id="PTHR34584">
    <property type="entry name" value="NA(+)/H(+) ANTIPORTER SUBUNIT E1"/>
    <property type="match status" value="1"/>
</dbReference>
<comment type="subcellular location">
    <subcellularLocation>
        <location evidence="1">Cell membrane</location>
        <topology evidence="1">Multi-pass membrane protein</topology>
    </subcellularLocation>
</comment>
<dbReference type="InterPro" id="IPR002758">
    <property type="entry name" value="Cation_antiport_E"/>
</dbReference>
<reference evidence="8 9" key="1">
    <citation type="submission" date="2020-07" db="EMBL/GenBank/DDBJ databases">
        <title>Sequencing the genomes of 1000 actinobacteria strains.</title>
        <authorList>
            <person name="Klenk H.-P."/>
        </authorList>
    </citation>
    <scope>NUCLEOTIDE SEQUENCE [LARGE SCALE GENOMIC DNA]</scope>
    <source>
        <strain evidence="8 9">CXB654</strain>
    </source>
</reference>
<dbReference type="Proteomes" id="UP000589036">
    <property type="component" value="Unassembled WGS sequence"/>
</dbReference>
<evidence type="ECO:0000256" key="6">
    <source>
        <dbReference type="ARBA" id="ARBA00023136"/>
    </source>
</evidence>
<organism evidence="8 9">
    <name type="scientific">Spinactinospora alkalitolerans</name>
    <dbReference type="NCBI Taxonomy" id="687207"/>
    <lineage>
        <taxon>Bacteria</taxon>
        <taxon>Bacillati</taxon>
        <taxon>Actinomycetota</taxon>
        <taxon>Actinomycetes</taxon>
        <taxon>Streptosporangiales</taxon>
        <taxon>Nocardiopsidaceae</taxon>
        <taxon>Spinactinospora</taxon>
    </lineage>
</organism>
<evidence type="ECO:0000256" key="7">
    <source>
        <dbReference type="SAM" id="Phobius"/>
    </source>
</evidence>
<sequence>MTRPTEPPPLNLRLGRRRIQVAPVLGMIVAWVLLFGELSVGTVLSGLCVGVVVMVVFPMPLLDTGLRLHPWPAAVFLVRFGYDLVTAAMRVAALAFAFGRTPRSSVIAVPLRTESDLLLTATAIVVSVIPGSVIVEVGYASSTLFVHALGAQDADAAQAAREDVLRLEERITRAFGTRADIRLLEESARTGGAA</sequence>
<keyword evidence="3" id="KW-1003">Cell membrane</keyword>
<dbReference type="GO" id="GO:0008324">
    <property type="term" value="F:monoatomic cation transmembrane transporter activity"/>
    <property type="evidence" value="ECO:0007669"/>
    <property type="project" value="InterPro"/>
</dbReference>
<feature type="transmembrane region" description="Helical" evidence="7">
    <location>
        <begin position="44"/>
        <end position="62"/>
    </location>
</feature>
<dbReference type="NCBIfam" id="NF006521">
    <property type="entry name" value="PRK08965.1-5"/>
    <property type="match status" value="1"/>
</dbReference>
<accession>A0A852TR67</accession>
<feature type="transmembrane region" description="Helical" evidence="7">
    <location>
        <begin position="118"/>
        <end position="139"/>
    </location>
</feature>
<keyword evidence="5 7" id="KW-1133">Transmembrane helix</keyword>
<evidence type="ECO:0000256" key="4">
    <source>
        <dbReference type="ARBA" id="ARBA00022692"/>
    </source>
</evidence>
<proteinExistence type="inferred from homology"/>
<keyword evidence="4 7" id="KW-0812">Transmembrane</keyword>
<dbReference type="GO" id="GO:0005886">
    <property type="term" value="C:plasma membrane"/>
    <property type="evidence" value="ECO:0007669"/>
    <property type="project" value="UniProtKB-SubCell"/>
</dbReference>
<feature type="transmembrane region" description="Helical" evidence="7">
    <location>
        <begin position="74"/>
        <end position="98"/>
    </location>
</feature>
<dbReference type="AlphaFoldDB" id="A0A852TR67"/>
<dbReference type="Pfam" id="PF01899">
    <property type="entry name" value="MNHE"/>
    <property type="match status" value="1"/>
</dbReference>
<evidence type="ECO:0000313" key="9">
    <source>
        <dbReference type="Proteomes" id="UP000589036"/>
    </source>
</evidence>
<protein>
    <submittedName>
        <fullName evidence="8">Multicomponent Na+:H+ antiporter subunit E</fullName>
    </submittedName>
</protein>
<keyword evidence="9" id="KW-1185">Reference proteome</keyword>
<evidence type="ECO:0000256" key="1">
    <source>
        <dbReference type="ARBA" id="ARBA00004651"/>
    </source>
</evidence>
<evidence type="ECO:0000313" key="8">
    <source>
        <dbReference type="EMBL" id="NYE45322.1"/>
    </source>
</evidence>